<dbReference type="Pfam" id="PF12949">
    <property type="entry name" value="HeH"/>
    <property type="match status" value="1"/>
</dbReference>
<evidence type="ECO:0000256" key="5">
    <source>
        <dbReference type="ARBA" id="ARBA00023136"/>
    </source>
</evidence>
<evidence type="ECO:0000256" key="7">
    <source>
        <dbReference type="SAM" id="MobiDB-lite"/>
    </source>
</evidence>
<dbReference type="GO" id="GO:0034399">
    <property type="term" value="C:nuclear periphery"/>
    <property type="evidence" value="ECO:0007669"/>
    <property type="project" value="TreeGrafter"/>
</dbReference>
<feature type="region of interest" description="Disordered" evidence="7">
    <location>
        <begin position="53"/>
        <end position="161"/>
    </location>
</feature>
<feature type="compositionally biased region" description="Low complexity" evidence="7">
    <location>
        <begin position="58"/>
        <end position="83"/>
    </location>
</feature>
<evidence type="ECO:0000259" key="10">
    <source>
        <dbReference type="Pfam" id="PF12949"/>
    </source>
</evidence>
<comment type="subcellular location">
    <subcellularLocation>
        <location evidence="1">Nucleus inner membrane</location>
    </subcellularLocation>
</comment>
<evidence type="ECO:0000256" key="1">
    <source>
        <dbReference type="ARBA" id="ARBA00004540"/>
    </source>
</evidence>
<keyword evidence="5 8" id="KW-0472">Membrane</keyword>
<evidence type="ECO:0000256" key="4">
    <source>
        <dbReference type="ARBA" id="ARBA00022989"/>
    </source>
</evidence>
<dbReference type="GO" id="GO:0071763">
    <property type="term" value="P:nuclear membrane organization"/>
    <property type="evidence" value="ECO:0007669"/>
    <property type="project" value="TreeGrafter"/>
</dbReference>
<dbReference type="VEuPathDB" id="FungiDB:C5L36_0A01570"/>
<name>A0A099P4W4_PICKU</name>
<evidence type="ECO:0000256" key="6">
    <source>
        <dbReference type="ARBA" id="ARBA00023242"/>
    </source>
</evidence>
<dbReference type="PANTHER" id="PTHR47808:SF2">
    <property type="entry name" value="LEM DOMAIN-CONTAINING PROTEIN 2"/>
    <property type="match status" value="1"/>
</dbReference>
<dbReference type="Proteomes" id="UP000029867">
    <property type="component" value="Unassembled WGS sequence"/>
</dbReference>
<feature type="domain" description="HeH/LEM" evidence="10">
    <location>
        <begin position="13"/>
        <end position="46"/>
    </location>
</feature>
<dbReference type="HOGENOM" id="CLU_010838_2_0_1"/>
<feature type="region of interest" description="Disordered" evidence="7">
    <location>
        <begin position="295"/>
        <end position="340"/>
    </location>
</feature>
<evidence type="ECO:0000313" key="12">
    <source>
        <dbReference type="Proteomes" id="UP000029867"/>
    </source>
</evidence>
<sequence>MDSSQYLSPEFNPWTLRVKDLRPLLASHGIRASPRDRKADLVRLFNTELRPKLTESLNTNNPKNNNNNTDTIDTIDTIDTTNNPLKRRRLSNVDEPSIPYTRSTPATAEPPVSLQLQPPLKRRKGRKRDAKSRATELTATEDGKTGHLDNGSKVRENANSKSNETTIIRGLFKRDTPVKFEDTEFNDKVIFGDVVPRHISSLTNNRPSEVGDEIAAHSTFIEQDHGLTAKVKQEPVSAPSSPGRLESTPFPPLHQGSLSSNRQDLSSHTPTDLEENSFDSIKNTINAPIVTNDDTSRLALSGPTVDIRDGSFAPQTPRNSSPLTHSESGNPVSCSSLSFDTPTRQTESLLESVSEGVDESALLGDLQHDFELENSKIAQEANVTLQKINAREKFALYRYSFIKLTISWLLFLLLTYVFVLYRHERIKVGFCNVDGSSTPAENIFSLQCVPCPPHATCFSESRLSCHQDYILYAPLFWSLGGILPTFNKCILDSTKIKKINKITKEVLNLLSRRNAEFNCGDANDEIASLSWNQIVEIVDQRLLLDRNDANHDYFWNRVKLLVPSMVNIRETKHGLRSTSLHHLTIRCRLKRFFMTILLRYKIYWLCLSLLLTFLSFVFHRVNQLIRRNEHHHRLVADILKKLQRQAKDNGNGNGNVNGIQAQKYIPKIHLRDFYLPQLNDLTRDSRKTVWNSVVKEVEQNSNVKVDDIEVNGDIMRVWTWNSGF</sequence>
<dbReference type="GO" id="GO:0005783">
    <property type="term" value="C:endoplasmic reticulum"/>
    <property type="evidence" value="ECO:0007669"/>
    <property type="project" value="TreeGrafter"/>
</dbReference>
<reference evidence="12" key="1">
    <citation type="journal article" date="2014" name="Microb. Cell Fact.">
        <title>Exploiting Issatchenkia orientalis SD108 for succinic acid production.</title>
        <authorList>
            <person name="Xiao H."/>
            <person name="Shao Z."/>
            <person name="Jiang Y."/>
            <person name="Dole S."/>
            <person name="Zhao H."/>
        </authorList>
    </citation>
    <scope>NUCLEOTIDE SEQUENCE [LARGE SCALE GENOMIC DNA]</scope>
    <source>
        <strain evidence="12">SD108</strain>
    </source>
</reference>
<dbReference type="GO" id="GO:0005637">
    <property type="term" value="C:nuclear inner membrane"/>
    <property type="evidence" value="ECO:0007669"/>
    <property type="project" value="UniProtKB-SubCell"/>
</dbReference>
<dbReference type="eggNOG" id="ENOG502QVG5">
    <property type="taxonomic scope" value="Eukaryota"/>
</dbReference>
<dbReference type="InterPro" id="IPR018996">
    <property type="entry name" value="Man1/Src1-like_C"/>
</dbReference>
<feature type="transmembrane region" description="Helical" evidence="8">
    <location>
        <begin position="401"/>
        <end position="421"/>
    </location>
</feature>
<feature type="compositionally biased region" description="Polar residues" evidence="7">
    <location>
        <begin position="256"/>
        <end position="270"/>
    </location>
</feature>
<organism evidence="11 12">
    <name type="scientific">Pichia kudriavzevii</name>
    <name type="common">Yeast</name>
    <name type="synonym">Issatchenkia orientalis</name>
    <dbReference type="NCBI Taxonomy" id="4909"/>
    <lineage>
        <taxon>Eukaryota</taxon>
        <taxon>Fungi</taxon>
        <taxon>Dikarya</taxon>
        <taxon>Ascomycota</taxon>
        <taxon>Saccharomycotina</taxon>
        <taxon>Pichiomycetes</taxon>
        <taxon>Pichiales</taxon>
        <taxon>Pichiaceae</taxon>
        <taxon>Pichia</taxon>
    </lineage>
</organism>
<feature type="transmembrane region" description="Helical" evidence="8">
    <location>
        <begin position="600"/>
        <end position="618"/>
    </location>
</feature>
<dbReference type="Gene3D" id="1.10.10.1180">
    <property type="entry name" value="MAN1, winged-helix domain"/>
    <property type="match status" value="1"/>
</dbReference>
<keyword evidence="4 8" id="KW-1133">Transmembrane helix</keyword>
<dbReference type="AlphaFoldDB" id="A0A099P4W4"/>
<dbReference type="GO" id="GO:0003682">
    <property type="term" value="F:chromatin binding"/>
    <property type="evidence" value="ECO:0007669"/>
    <property type="project" value="InterPro"/>
</dbReference>
<dbReference type="PANTHER" id="PTHR47808">
    <property type="entry name" value="INNER NUCLEAR MEMBRANE PROTEIN HEH2-RELATED"/>
    <property type="match status" value="1"/>
</dbReference>
<keyword evidence="6" id="KW-0539">Nucleus</keyword>
<proteinExistence type="predicted"/>
<dbReference type="CDD" id="cd12935">
    <property type="entry name" value="LEM_like"/>
    <property type="match status" value="1"/>
</dbReference>
<feature type="domain" description="Man1/Src1-like C-terminal" evidence="9">
    <location>
        <begin position="410"/>
        <end position="720"/>
    </location>
</feature>
<protein>
    <recommendedName>
        <fullName evidence="13">Inner nuclear membrane protein SRC1</fullName>
    </recommendedName>
</protein>
<dbReference type="EMBL" id="JQFK01000005">
    <property type="protein sequence ID" value="KGK39950.1"/>
    <property type="molecule type" value="Genomic_DNA"/>
</dbReference>
<keyword evidence="3 8" id="KW-0812">Transmembrane</keyword>
<evidence type="ECO:0000256" key="2">
    <source>
        <dbReference type="ARBA" id="ARBA00022553"/>
    </source>
</evidence>
<accession>A0A099P4W4</accession>
<evidence type="ECO:0000259" key="9">
    <source>
        <dbReference type="Pfam" id="PF09402"/>
    </source>
</evidence>
<evidence type="ECO:0008006" key="13">
    <source>
        <dbReference type="Google" id="ProtNLM"/>
    </source>
</evidence>
<feature type="compositionally biased region" description="Basic residues" evidence="7">
    <location>
        <begin position="120"/>
        <end position="130"/>
    </location>
</feature>
<gene>
    <name evidence="11" type="ORF">JL09_g916</name>
</gene>
<feature type="compositionally biased region" description="Polar residues" evidence="7">
    <location>
        <begin position="313"/>
        <end position="340"/>
    </location>
</feature>
<dbReference type="InterPro" id="IPR025856">
    <property type="entry name" value="HeH/LEM_domain"/>
</dbReference>
<feature type="region of interest" description="Disordered" evidence="7">
    <location>
        <begin position="231"/>
        <end position="279"/>
    </location>
</feature>
<dbReference type="InterPro" id="IPR041885">
    <property type="entry name" value="MAN1_winged_helix_dom"/>
</dbReference>
<keyword evidence="2" id="KW-0597">Phosphoprotein</keyword>
<dbReference type="Pfam" id="PF09402">
    <property type="entry name" value="MSC"/>
    <property type="match status" value="1"/>
</dbReference>
<evidence type="ECO:0000256" key="3">
    <source>
        <dbReference type="ARBA" id="ARBA00022692"/>
    </source>
</evidence>
<comment type="caution">
    <text evidence="11">The sequence shown here is derived from an EMBL/GenBank/DDBJ whole genome shotgun (WGS) entry which is preliminary data.</text>
</comment>
<feature type="compositionally biased region" description="Basic and acidic residues" evidence="7">
    <location>
        <begin position="141"/>
        <end position="158"/>
    </location>
</feature>
<evidence type="ECO:0000256" key="8">
    <source>
        <dbReference type="SAM" id="Phobius"/>
    </source>
</evidence>
<evidence type="ECO:0000313" key="11">
    <source>
        <dbReference type="EMBL" id="KGK39950.1"/>
    </source>
</evidence>
<dbReference type="InterPro" id="IPR044780">
    <property type="entry name" value="Heh2/Src1"/>
</dbReference>